<gene>
    <name evidence="1" type="ORF">R4315_31730</name>
</gene>
<dbReference type="Proteomes" id="UP001185863">
    <property type="component" value="Unassembled WGS sequence"/>
</dbReference>
<name>A0AAE5A9J1_9NOCA</name>
<dbReference type="AlphaFoldDB" id="A0AAE5A9J1"/>
<dbReference type="InterPro" id="IPR029058">
    <property type="entry name" value="AB_hydrolase_fold"/>
</dbReference>
<reference evidence="1" key="1">
    <citation type="submission" date="2023-10" db="EMBL/GenBank/DDBJ databases">
        <title>Development of a sustainable strategy for remediation of hydrocarbon-contaminated territories based on the waste exchange concept.</title>
        <authorList>
            <person name="Krivoruchko A."/>
        </authorList>
    </citation>
    <scope>NUCLEOTIDE SEQUENCE</scope>
    <source>
        <strain evidence="1">IEGM 68</strain>
    </source>
</reference>
<protein>
    <submittedName>
        <fullName evidence="1">Lipase</fullName>
    </submittedName>
</protein>
<dbReference type="EMBL" id="JAWLUP010000317">
    <property type="protein sequence ID" value="MDV7269090.1"/>
    <property type="molecule type" value="Genomic_DNA"/>
</dbReference>
<feature type="non-terminal residue" evidence="1">
    <location>
        <position position="1"/>
    </location>
</feature>
<dbReference type="SUPFAM" id="SSF53474">
    <property type="entry name" value="alpha/beta-Hydrolases"/>
    <property type="match status" value="1"/>
</dbReference>
<sequence>GVPTSGYDRPLFIGQGLTDIDVPAPSAFSLVAALTANGEPLTFKTYPTDHSGTLIESQADTIPFVRELFAG</sequence>
<comment type="caution">
    <text evidence="1">The sequence shown here is derived from an EMBL/GenBank/DDBJ whole genome shotgun (WGS) entry which is preliminary data.</text>
</comment>
<evidence type="ECO:0000313" key="1">
    <source>
        <dbReference type="EMBL" id="MDV7269090.1"/>
    </source>
</evidence>
<proteinExistence type="predicted"/>
<organism evidence="1 2">
    <name type="scientific">Rhodococcus oxybenzonivorans</name>
    <dbReference type="NCBI Taxonomy" id="1990687"/>
    <lineage>
        <taxon>Bacteria</taxon>
        <taxon>Bacillati</taxon>
        <taxon>Actinomycetota</taxon>
        <taxon>Actinomycetes</taxon>
        <taxon>Mycobacteriales</taxon>
        <taxon>Nocardiaceae</taxon>
        <taxon>Rhodococcus</taxon>
    </lineage>
</organism>
<evidence type="ECO:0000313" key="2">
    <source>
        <dbReference type="Proteomes" id="UP001185863"/>
    </source>
</evidence>
<dbReference type="Gene3D" id="3.40.50.1820">
    <property type="entry name" value="alpha/beta hydrolase"/>
    <property type="match status" value="1"/>
</dbReference>
<accession>A0AAE5A9J1</accession>